<keyword evidence="3" id="KW-0812">Transmembrane</keyword>
<evidence type="ECO:0000313" key="5">
    <source>
        <dbReference type="Proteomes" id="UP000246104"/>
    </source>
</evidence>
<comment type="caution">
    <text evidence="4">The sequence shown here is derived from an EMBL/GenBank/DDBJ whole genome shotgun (WGS) entry which is preliminary data.</text>
</comment>
<organism evidence="4 5">
    <name type="scientific">Candidatus Cerribacteria bacterium 'Amazon FNV 2010 28 9'</name>
    <dbReference type="NCBI Taxonomy" id="2081795"/>
    <lineage>
        <taxon>Bacteria</taxon>
        <taxon>Candidatus Cerribacteria</taxon>
    </lineage>
</organism>
<protein>
    <submittedName>
        <fullName evidence="4">Uncharacterized protein</fullName>
    </submittedName>
</protein>
<reference evidence="4 5" key="1">
    <citation type="submission" date="2018-02" db="EMBL/GenBank/DDBJ databases">
        <title>Genomic Reconstructions from Amazon Rainforest and Pasture Soil Reveal Novel Insights into the Physiology of Candidate Phyla in Tropical Sites.</title>
        <authorList>
            <person name="Kroeger M.E."/>
            <person name="Delmont T."/>
            <person name="Eren A.M."/>
            <person name="Guo J."/>
            <person name="Meyer K.M."/>
            <person name="Khan K."/>
            <person name="Rodrigues J.L.M."/>
            <person name="Bohannan B.J.M."/>
            <person name="Tringe S."/>
            <person name="Borges C.D."/>
            <person name="Tiedje J."/>
            <person name="Tsai S.M."/>
            <person name="Nusslein K."/>
        </authorList>
    </citation>
    <scope>NUCLEOTIDE SEQUENCE [LARGE SCALE GENOMIC DNA]</scope>
    <source>
        <strain evidence="4">Amazon FNV 2010 28 9</strain>
    </source>
</reference>
<name>A0A317JP73_9BACT</name>
<evidence type="ECO:0000313" key="4">
    <source>
        <dbReference type="EMBL" id="PWU23680.1"/>
    </source>
</evidence>
<dbReference type="Pfam" id="PF08139">
    <property type="entry name" value="LPAM_1"/>
    <property type="match status" value="1"/>
</dbReference>
<feature type="region of interest" description="Disordered" evidence="2">
    <location>
        <begin position="47"/>
        <end position="85"/>
    </location>
</feature>
<dbReference type="InterPro" id="IPR012640">
    <property type="entry name" value="Membr_lipoprot_lipid_attach_CS"/>
</dbReference>
<gene>
    <name evidence="4" type="ORF">C5B42_02090</name>
</gene>
<dbReference type="EMBL" id="PSRQ01000025">
    <property type="protein sequence ID" value="PWU23680.1"/>
    <property type="molecule type" value="Genomic_DNA"/>
</dbReference>
<dbReference type="AlphaFoldDB" id="A0A317JP73"/>
<keyword evidence="1" id="KW-0732">Signal</keyword>
<keyword evidence="3" id="KW-1133">Transmembrane helix</keyword>
<evidence type="ECO:0000256" key="2">
    <source>
        <dbReference type="SAM" id="MobiDB-lite"/>
    </source>
</evidence>
<evidence type="ECO:0000256" key="1">
    <source>
        <dbReference type="ARBA" id="ARBA00022729"/>
    </source>
</evidence>
<sequence>MFPIAYSILNQEKGLDMKKTVFIVIVSAVALAGCSRVERKLNSIMGTSTPVPVATTAPAATATPAPTATPKASVKPAPTAMPKKK</sequence>
<accession>A0A317JP73</accession>
<proteinExistence type="predicted"/>
<dbReference type="Proteomes" id="UP000246104">
    <property type="component" value="Unassembled WGS sequence"/>
</dbReference>
<evidence type="ECO:0000256" key="3">
    <source>
        <dbReference type="SAM" id="Phobius"/>
    </source>
</evidence>
<keyword evidence="3" id="KW-0472">Membrane</keyword>
<feature type="transmembrane region" description="Helical" evidence="3">
    <location>
        <begin position="20"/>
        <end position="37"/>
    </location>
</feature>